<feature type="region of interest" description="Disordered" evidence="1">
    <location>
        <begin position="1"/>
        <end position="80"/>
    </location>
</feature>
<organism evidence="2 3">
    <name type="scientific">Phytophthora cactorum</name>
    <dbReference type="NCBI Taxonomy" id="29920"/>
    <lineage>
        <taxon>Eukaryota</taxon>
        <taxon>Sar</taxon>
        <taxon>Stramenopiles</taxon>
        <taxon>Oomycota</taxon>
        <taxon>Peronosporomycetes</taxon>
        <taxon>Peronosporales</taxon>
        <taxon>Peronosporaceae</taxon>
        <taxon>Phytophthora</taxon>
    </lineage>
</organism>
<proteinExistence type="predicted"/>
<dbReference type="AlphaFoldDB" id="A0A8T1UEN9"/>
<feature type="compositionally biased region" description="Low complexity" evidence="1">
    <location>
        <begin position="27"/>
        <end position="41"/>
    </location>
</feature>
<evidence type="ECO:0000313" key="3">
    <source>
        <dbReference type="Proteomes" id="UP000688947"/>
    </source>
</evidence>
<gene>
    <name evidence="2" type="ORF">JG687_00007595</name>
</gene>
<name>A0A8T1UEN9_9STRA</name>
<feature type="compositionally biased region" description="Basic and acidic residues" evidence="1">
    <location>
        <begin position="1"/>
        <end position="10"/>
    </location>
</feature>
<comment type="caution">
    <text evidence="2">The sequence shown here is derived from an EMBL/GenBank/DDBJ whole genome shotgun (WGS) entry which is preliminary data.</text>
</comment>
<accession>A0A8T1UEN9</accession>
<protein>
    <submittedName>
        <fullName evidence="2">Uncharacterized protein</fullName>
    </submittedName>
</protein>
<evidence type="ECO:0000256" key="1">
    <source>
        <dbReference type="SAM" id="MobiDB-lite"/>
    </source>
</evidence>
<dbReference type="Proteomes" id="UP000688947">
    <property type="component" value="Unassembled WGS sequence"/>
</dbReference>
<dbReference type="VEuPathDB" id="FungiDB:PC110_g12181"/>
<sequence length="80" mass="8200">MIASRAHEIRSLPSSSHCGDCRRELASNEPSGSPSTSSNKWGSRRPGFNVKSDDSTSEVSSAVEADGGDASEARGGGSTS</sequence>
<dbReference type="OrthoDB" id="10347491at2759"/>
<evidence type="ECO:0000313" key="2">
    <source>
        <dbReference type="EMBL" id="KAG6961652.1"/>
    </source>
</evidence>
<dbReference type="EMBL" id="JAENGZ010000342">
    <property type="protein sequence ID" value="KAG6961652.1"/>
    <property type="molecule type" value="Genomic_DNA"/>
</dbReference>
<reference evidence="2" key="1">
    <citation type="submission" date="2021-01" db="EMBL/GenBank/DDBJ databases">
        <title>Phytophthora aleatoria, a newly-described species from Pinus radiata is distinct from Phytophthora cactorum isolates based on comparative genomics.</title>
        <authorList>
            <person name="Mcdougal R."/>
            <person name="Panda P."/>
            <person name="Williams N."/>
            <person name="Studholme D.J."/>
        </authorList>
    </citation>
    <scope>NUCLEOTIDE SEQUENCE</scope>
    <source>
        <strain evidence="2">NZFS 3830</strain>
    </source>
</reference>